<dbReference type="PROSITE" id="PS51352">
    <property type="entry name" value="THIOREDOXIN_2"/>
    <property type="match status" value="1"/>
</dbReference>
<evidence type="ECO:0000313" key="7">
    <source>
        <dbReference type="EMBL" id="KAJ0966729.1"/>
    </source>
</evidence>
<dbReference type="CDD" id="cd02947">
    <property type="entry name" value="TRX_family"/>
    <property type="match status" value="1"/>
</dbReference>
<dbReference type="SUPFAM" id="SSF52833">
    <property type="entry name" value="Thioredoxin-like"/>
    <property type="match status" value="1"/>
</dbReference>
<dbReference type="AlphaFoldDB" id="A0A9D5C5L5"/>
<dbReference type="NCBIfam" id="TIGR01068">
    <property type="entry name" value="thioredoxin"/>
    <property type="match status" value="1"/>
</dbReference>
<keyword evidence="8" id="KW-1185">Reference proteome</keyword>
<dbReference type="InterPro" id="IPR036249">
    <property type="entry name" value="Thioredoxin-like_sf"/>
</dbReference>
<sequence>MAAAILQSLPAPRQCSGITTAPSPRAAIAPVSAAFGGRCSRALPKFTGLRVLRRPPRVVSATVTPRAARRGAVVCEAQETAVDVPDVTKATWQSLVMQSERPVLVEFWAPWCGPCRMLLPTIAKLSKTYEGKLKCFKINTDENPDIATQYGIRSIPTIMIFKNGEKKETVIGAVPDTTLVTCIEKVIGTKTQGQEQEASYLVIETSSAFHETCSMSERKSSHCYHLAISLQSTYIPSTIRHLLALPGIQ</sequence>
<dbReference type="GO" id="GO:0015035">
    <property type="term" value="F:protein-disulfide reductase activity"/>
    <property type="evidence" value="ECO:0007669"/>
    <property type="project" value="InterPro"/>
</dbReference>
<dbReference type="FunFam" id="3.40.30.10:FF:000001">
    <property type="entry name" value="Thioredoxin"/>
    <property type="match status" value="1"/>
</dbReference>
<keyword evidence="2" id="KW-0809">Transit peptide</keyword>
<evidence type="ECO:0000256" key="3">
    <source>
        <dbReference type="ARBA" id="ARBA00022982"/>
    </source>
</evidence>
<evidence type="ECO:0000256" key="5">
    <source>
        <dbReference type="ARBA" id="ARBA00023284"/>
    </source>
</evidence>
<accession>A0A9D5C5L5</accession>
<keyword evidence="3" id="KW-0249">Electron transport</keyword>
<dbReference type="InterPro" id="IPR017937">
    <property type="entry name" value="Thioredoxin_CS"/>
</dbReference>
<dbReference type="InterPro" id="IPR005746">
    <property type="entry name" value="Thioredoxin"/>
</dbReference>
<dbReference type="GO" id="GO:0005737">
    <property type="term" value="C:cytoplasm"/>
    <property type="evidence" value="ECO:0007669"/>
    <property type="project" value="TreeGrafter"/>
</dbReference>
<dbReference type="Gene3D" id="3.40.30.10">
    <property type="entry name" value="Glutaredoxin"/>
    <property type="match status" value="1"/>
</dbReference>
<evidence type="ECO:0000259" key="6">
    <source>
        <dbReference type="PROSITE" id="PS51352"/>
    </source>
</evidence>
<dbReference type="Pfam" id="PF00085">
    <property type="entry name" value="Thioredoxin"/>
    <property type="match status" value="1"/>
</dbReference>
<proteinExistence type="predicted"/>
<evidence type="ECO:0000256" key="1">
    <source>
        <dbReference type="ARBA" id="ARBA00022448"/>
    </source>
</evidence>
<dbReference type="PROSITE" id="PS00194">
    <property type="entry name" value="THIOREDOXIN_1"/>
    <property type="match status" value="1"/>
</dbReference>
<keyword evidence="1" id="KW-0813">Transport</keyword>
<keyword evidence="4" id="KW-1015">Disulfide bond</keyword>
<evidence type="ECO:0000256" key="4">
    <source>
        <dbReference type="ARBA" id="ARBA00023157"/>
    </source>
</evidence>
<dbReference type="PRINTS" id="PR00421">
    <property type="entry name" value="THIOREDOXIN"/>
</dbReference>
<name>A0A9D5C5L5_9LILI</name>
<dbReference type="EMBL" id="JAGGNH010000007">
    <property type="protein sequence ID" value="KAJ0966729.1"/>
    <property type="molecule type" value="Genomic_DNA"/>
</dbReference>
<reference evidence="7" key="2">
    <citation type="journal article" date="2022" name="Hortic Res">
        <title>The genome of Dioscorea zingiberensis sheds light on the biosynthesis, origin and evolution of the medicinally important diosgenin saponins.</title>
        <authorList>
            <person name="Li Y."/>
            <person name="Tan C."/>
            <person name="Li Z."/>
            <person name="Guo J."/>
            <person name="Li S."/>
            <person name="Chen X."/>
            <person name="Wang C."/>
            <person name="Dai X."/>
            <person name="Yang H."/>
            <person name="Song W."/>
            <person name="Hou L."/>
            <person name="Xu J."/>
            <person name="Tong Z."/>
            <person name="Xu A."/>
            <person name="Yuan X."/>
            <person name="Wang W."/>
            <person name="Yang Q."/>
            <person name="Chen L."/>
            <person name="Sun Z."/>
            <person name="Wang K."/>
            <person name="Pan B."/>
            <person name="Chen J."/>
            <person name="Bao Y."/>
            <person name="Liu F."/>
            <person name="Qi X."/>
            <person name="Gang D.R."/>
            <person name="Wen J."/>
            <person name="Li J."/>
        </authorList>
    </citation>
    <scope>NUCLEOTIDE SEQUENCE</scope>
    <source>
        <strain evidence="7">Dzin_1.0</strain>
    </source>
</reference>
<dbReference type="PANTHER" id="PTHR45663">
    <property type="entry name" value="GEO12009P1"/>
    <property type="match status" value="1"/>
</dbReference>
<keyword evidence="5" id="KW-0676">Redox-active center</keyword>
<evidence type="ECO:0000313" key="8">
    <source>
        <dbReference type="Proteomes" id="UP001085076"/>
    </source>
</evidence>
<comment type="caution">
    <text evidence="7">The sequence shown here is derived from an EMBL/GenBank/DDBJ whole genome shotgun (WGS) entry which is preliminary data.</text>
</comment>
<protein>
    <recommendedName>
        <fullName evidence="6">Thioredoxin domain-containing protein</fullName>
    </recommendedName>
</protein>
<gene>
    <name evidence="7" type="ORF">J5N97_023646</name>
</gene>
<reference evidence="7" key="1">
    <citation type="submission" date="2021-03" db="EMBL/GenBank/DDBJ databases">
        <authorList>
            <person name="Li Z."/>
            <person name="Yang C."/>
        </authorList>
    </citation>
    <scope>NUCLEOTIDE SEQUENCE</scope>
    <source>
        <strain evidence="7">Dzin_1.0</strain>
        <tissue evidence="7">Leaf</tissue>
    </source>
</reference>
<dbReference type="InterPro" id="IPR013766">
    <property type="entry name" value="Thioredoxin_domain"/>
</dbReference>
<organism evidence="7 8">
    <name type="scientific">Dioscorea zingiberensis</name>
    <dbReference type="NCBI Taxonomy" id="325984"/>
    <lineage>
        <taxon>Eukaryota</taxon>
        <taxon>Viridiplantae</taxon>
        <taxon>Streptophyta</taxon>
        <taxon>Embryophyta</taxon>
        <taxon>Tracheophyta</taxon>
        <taxon>Spermatophyta</taxon>
        <taxon>Magnoliopsida</taxon>
        <taxon>Liliopsida</taxon>
        <taxon>Dioscoreales</taxon>
        <taxon>Dioscoreaceae</taxon>
        <taxon>Dioscorea</taxon>
    </lineage>
</organism>
<dbReference type="PANTHER" id="PTHR45663:SF11">
    <property type="entry name" value="GEO12009P1"/>
    <property type="match status" value="1"/>
</dbReference>
<dbReference type="Proteomes" id="UP001085076">
    <property type="component" value="Miscellaneous, Linkage group lg07"/>
</dbReference>
<dbReference type="OrthoDB" id="2121326at2759"/>
<evidence type="ECO:0000256" key="2">
    <source>
        <dbReference type="ARBA" id="ARBA00022946"/>
    </source>
</evidence>
<feature type="domain" description="Thioredoxin" evidence="6">
    <location>
        <begin position="68"/>
        <end position="188"/>
    </location>
</feature>